<dbReference type="GO" id="GO:0007020">
    <property type="term" value="P:microtubule nucleation"/>
    <property type="evidence" value="ECO:0007669"/>
    <property type="project" value="InterPro"/>
</dbReference>
<proteinExistence type="inferred from homology"/>
<organism evidence="9 10">
    <name type="scientific">Thelonectria olida</name>
    <dbReference type="NCBI Taxonomy" id="1576542"/>
    <lineage>
        <taxon>Eukaryota</taxon>
        <taxon>Fungi</taxon>
        <taxon>Dikarya</taxon>
        <taxon>Ascomycota</taxon>
        <taxon>Pezizomycotina</taxon>
        <taxon>Sordariomycetes</taxon>
        <taxon>Hypocreomycetidae</taxon>
        <taxon>Hypocreales</taxon>
        <taxon>Nectriaceae</taxon>
        <taxon>Thelonectria</taxon>
    </lineage>
</organism>
<dbReference type="InterPro" id="IPR041470">
    <property type="entry name" value="GCP_N"/>
</dbReference>
<evidence type="ECO:0000256" key="1">
    <source>
        <dbReference type="ARBA" id="ARBA00010337"/>
    </source>
</evidence>
<dbReference type="AlphaFoldDB" id="A0A9P8WBE6"/>
<dbReference type="PANTHER" id="PTHR19302:SF13">
    <property type="entry name" value="GAMMA-TUBULIN COMPLEX COMPONENT 2"/>
    <property type="match status" value="1"/>
</dbReference>
<dbReference type="GO" id="GO:0000930">
    <property type="term" value="C:gamma-tubulin complex"/>
    <property type="evidence" value="ECO:0007669"/>
    <property type="project" value="UniProtKB-ARBA"/>
</dbReference>
<reference evidence="9 10" key="1">
    <citation type="journal article" date="2021" name="Nat. Commun.">
        <title>Genetic determinants of endophytism in the Arabidopsis root mycobiome.</title>
        <authorList>
            <person name="Mesny F."/>
            <person name="Miyauchi S."/>
            <person name="Thiergart T."/>
            <person name="Pickel B."/>
            <person name="Atanasova L."/>
            <person name="Karlsson M."/>
            <person name="Huettel B."/>
            <person name="Barry K.W."/>
            <person name="Haridas S."/>
            <person name="Chen C."/>
            <person name="Bauer D."/>
            <person name="Andreopoulos W."/>
            <person name="Pangilinan J."/>
            <person name="LaButti K."/>
            <person name="Riley R."/>
            <person name="Lipzen A."/>
            <person name="Clum A."/>
            <person name="Drula E."/>
            <person name="Henrissat B."/>
            <person name="Kohler A."/>
            <person name="Grigoriev I.V."/>
            <person name="Martin F.M."/>
            <person name="Hacquard S."/>
        </authorList>
    </citation>
    <scope>NUCLEOTIDE SEQUENCE [LARGE SCALE GENOMIC DNA]</scope>
    <source>
        <strain evidence="9 10">MPI-CAGE-CH-0241</strain>
    </source>
</reference>
<evidence type="ECO:0000256" key="6">
    <source>
        <dbReference type="SAM" id="MobiDB-lite"/>
    </source>
</evidence>
<comment type="similarity">
    <text evidence="1 5">Belongs to the TUBGCP family.</text>
</comment>
<evidence type="ECO:0000259" key="8">
    <source>
        <dbReference type="Pfam" id="PF17681"/>
    </source>
</evidence>
<comment type="subcellular location">
    <subcellularLocation>
        <location evidence="5">Cytoplasm</location>
        <location evidence="5">Cytoskeleton</location>
        <location evidence="5">Microtubule organizing center</location>
    </subcellularLocation>
</comment>
<dbReference type="GO" id="GO:0051011">
    <property type="term" value="F:microtubule minus-end binding"/>
    <property type="evidence" value="ECO:0007669"/>
    <property type="project" value="TreeGrafter"/>
</dbReference>
<dbReference type="GO" id="GO:0000922">
    <property type="term" value="C:spindle pole"/>
    <property type="evidence" value="ECO:0007669"/>
    <property type="project" value="InterPro"/>
</dbReference>
<evidence type="ECO:0000256" key="3">
    <source>
        <dbReference type="ARBA" id="ARBA00022701"/>
    </source>
</evidence>
<dbReference type="GO" id="GO:0051225">
    <property type="term" value="P:spindle assembly"/>
    <property type="evidence" value="ECO:0007669"/>
    <property type="project" value="TreeGrafter"/>
</dbReference>
<dbReference type="Pfam" id="PF04130">
    <property type="entry name" value="GCP_C_terminal"/>
    <property type="match status" value="1"/>
</dbReference>
<evidence type="ECO:0000313" key="10">
    <source>
        <dbReference type="Proteomes" id="UP000777438"/>
    </source>
</evidence>
<dbReference type="EMBL" id="JAGPYM010000004">
    <property type="protein sequence ID" value="KAH6895470.1"/>
    <property type="molecule type" value="Genomic_DNA"/>
</dbReference>
<accession>A0A9P8WBE6</accession>
<evidence type="ECO:0000259" key="7">
    <source>
        <dbReference type="Pfam" id="PF04130"/>
    </source>
</evidence>
<keyword evidence="10" id="KW-1185">Reference proteome</keyword>
<keyword evidence="3 5" id="KW-0493">Microtubule</keyword>
<feature type="domain" description="Gamma tubulin complex component C-terminal" evidence="7">
    <location>
        <begin position="521"/>
        <end position="907"/>
    </location>
</feature>
<dbReference type="PANTHER" id="PTHR19302">
    <property type="entry name" value="GAMMA TUBULIN COMPLEX PROTEIN"/>
    <property type="match status" value="1"/>
</dbReference>
<dbReference type="GO" id="GO:0051321">
    <property type="term" value="P:meiotic cell cycle"/>
    <property type="evidence" value="ECO:0007669"/>
    <property type="project" value="TreeGrafter"/>
</dbReference>
<dbReference type="GO" id="GO:0044732">
    <property type="term" value="C:mitotic spindle pole body"/>
    <property type="evidence" value="ECO:0007669"/>
    <property type="project" value="TreeGrafter"/>
</dbReference>
<name>A0A9P8WBE6_9HYPO</name>
<dbReference type="Pfam" id="PF17681">
    <property type="entry name" value="GCP_N_terminal"/>
    <property type="match status" value="1"/>
</dbReference>
<dbReference type="GO" id="GO:0000278">
    <property type="term" value="P:mitotic cell cycle"/>
    <property type="evidence" value="ECO:0007669"/>
    <property type="project" value="TreeGrafter"/>
</dbReference>
<dbReference type="GO" id="GO:0005874">
    <property type="term" value="C:microtubule"/>
    <property type="evidence" value="ECO:0007669"/>
    <property type="project" value="UniProtKB-KW"/>
</dbReference>
<keyword evidence="2 5" id="KW-0963">Cytoplasm</keyword>
<feature type="compositionally biased region" description="Basic and acidic residues" evidence="6">
    <location>
        <begin position="106"/>
        <end position="125"/>
    </location>
</feature>
<dbReference type="Gene3D" id="1.20.120.1900">
    <property type="entry name" value="Gamma-tubulin complex, C-terminal domain"/>
    <property type="match status" value="1"/>
</dbReference>
<protein>
    <recommendedName>
        <fullName evidence="5">Spindle pole body component</fullName>
    </recommendedName>
</protein>
<evidence type="ECO:0000313" key="9">
    <source>
        <dbReference type="EMBL" id="KAH6895470.1"/>
    </source>
</evidence>
<dbReference type="GO" id="GO:0043015">
    <property type="term" value="F:gamma-tubulin binding"/>
    <property type="evidence" value="ECO:0007669"/>
    <property type="project" value="InterPro"/>
</dbReference>
<gene>
    <name evidence="9" type="ORF">B0T10DRAFT_398092</name>
</gene>
<evidence type="ECO:0000256" key="2">
    <source>
        <dbReference type="ARBA" id="ARBA00022490"/>
    </source>
</evidence>
<feature type="domain" description="Gamma tubulin complex component protein N-terminal" evidence="8">
    <location>
        <begin position="181"/>
        <end position="516"/>
    </location>
</feature>
<dbReference type="GO" id="GO:0031122">
    <property type="term" value="P:cytoplasmic microtubule organization"/>
    <property type="evidence" value="ECO:0007669"/>
    <property type="project" value="TreeGrafter"/>
</dbReference>
<keyword evidence="4 5" id="KW-0206">Cytoskeleton</keyword>
<sequence length="924" mass="104432">MSGAQRASSRPNVQGDDRPRVSAAHASNSFKSERSDSNKGPSPRPGAYSSMHKRTASGATRATSRNADERRFEERRVTERTYETHVERVARTTSPDRHRRSGAPETRADAPRHKTPELKVREQRAETPQAPWNPEATLLPHTTAPLASRISIPPLASTVPQAPQPKPLSELSLELQEAAIVEDLLFVFMGYEGQYIRFAKGYDPNEERDRLSGPTFRILPGLDPSLQDLTQSMLKMATYYSALVAFVDVQSREQFGAVNHALCASIRKFLQDYLVMIAQLETQFLTSDTFTVHVLNIHTMSTSHLMLQLYSLAHELLKKNALLDDESEDEEDDGDDYDNILRQLQDGGELMPGNMTGKKICKGGVVLGLITSRLESMSGDPAARALLTSLLRDASKPYMVMLNEWLHHGGIHDPHAEFLIKEQKSIRRERLEQDYTDEYWERRYTIRDQDVPPQLQGVKDKVLLAGKYLNVVRECGGVDVSKVVKDVPTSFDDNRFLENVNNAYAHANESLMQLLLTTHALPARLRSLKHYFFLDPSDYFSYFLELGASELRKPVKAVNTGKLQSLLDLVLRQPGSIVSLDPFKDDVKVEKNETPLVRSLQRVVNITGIEQGEALQPVSNQPMENDKNAIGFTSLQLDYAVPFPVSLVISRKTVWRYQALFRYLLSLRYLESQLSTTWQTQTRGVSWAHRGPNRNLEIWKRRVWTLRARMLVFVQQLLYFCTAEVIEPNWTKFMSSLKTKDKSADQLSPGGVNRTVDELMQDHVDFLDTCLKECMLTNSKLLRIHSKLMQTCTIFAAYTNWLTRELEKSDPDLSGTNKPTTMTDDQWKHFQATKAAQRGSTSAHADTSTASAAPGADLDARIDNLFEIIRKWESNFSRHLQILLDALNHYAATETVVLLSLCARLSTANQGTEYAGLRTEEESA</sequence>
<comment type="caution">
    <text evidence="9">The sequence shown here is derived from an EMBL/GenBank/DDBJ whole genome shotgun (WGS) entry which is preliminary data.</text>
</comment>
<evidence type="ECO:0000256" key="4">
    <source>
        <dbReference type="ARBA" id="ARBA00023212"/>
    </source>
</evidence>
<dbReference type="InterPro" id="IPR007259">
    <property type="entry name" value="GCP"/>
</dbReference>
<feature type="compositionally biased region" description="Basic and acidic residues" evidence="6">
    <location>
        <begin position="66"/>
        <end position="96"/>
    </location>
</feature>
<feature type="compositionally biased region" description="Polar residues" evidence="6">
    <location>
        <begin position="1"/>
        <end position="12"/>
    </location>
</feature>
<feature type="region of interest" description="Disordered" evidence="6">
    <location>
        <begin position="1"/>
        <end position="137"/>
    </location>
</feature>
<dbReference type="Proteomes" id="UP000777438">
    <property type="component" value="Unassembled WGS sequence"/>
</dbReference>
<dbReference type="OrthoDB" id="2192946at2759"/>
<dbReference type="InterPro" id="IPR042241">
    <property type="entry name" value="GCP_C_sf"/>
</dbReference>
<dbReference type="InterPro" id="IPR040457">
    <property type="entry name" value="GCP_C"/>
</dbReference>
<evidence type="ECO:0000256" key="5">
    <source>
        <dbReference type="RuleBase" id="RU363050"/>
    </source>
</evidence>